<evidence type="ECO:0000256" key="3">
    <source>
        <dbReference type="ARBA" id="ARBA00023163"/>
    </source>
</evidence>
<dbReference type="InterPro" id="IPR036271">
    <property type="entry name" value="Tet_transcr_reg_TetR-rel_C_sf"/>
</dbReference>
<keyword evidence="2 4" id="KW-0238">DNA-binding</keyword>
<keyword evidence="7" id="KW-1185">Reference proteome</keyword>
<dbReference type="GO" id="GO:0003677">
    <property type="term" value="F:DNA binding"/>
    <property type="evidence" value="ECO:0007669"/>
    <property type="project" value="UniProtKB-UniRule"/>
</dbReference>
<dbReference type="InterPro" id="IPR054156">
    <property type="entry name" value="YxaF_TetR_C"/>
</dbReference>
<evidence type="ECO:0000256" key="1">
    <source>
        <dbReference type="ARBA" id="ARBA00023015"/>
    </source>
</evidence>
<evidence type="ECO:0000313" key="6">
    <source>
        <dbReference type="EMBL" id="RKR75793.1"/>
    </source>
</evidence>
<organism evidence="6 7">
    <name type="scientific">Frondihabitans australicus</name>
    <dbReference type="NCBI Taxonomy" id="386892"/>
    <lineage>
        <taxon>Bacteria</taxon>
        <taxon>Bacillati</taxon>
        <taxon>Actinomycetota</taxon>
        <taxon>Actinomycetes</taxon>
        <taxon>Micrococcales</taxon>
        <taxon>Microbacteriaceae</taxon>
        <taxon>Frondihabitans</taxon>
    </lineage>
</organism>
<dbReference type="SUPFAM" id="SSF46689">
    <property type="entry name" value="Homeodomain-like"/>
    <property type="match status" value="1"/>
</dbReference>
<gene>
    <name evidence="6" type="ORF">C8E83_2949</name>
</gene>
<protein>
    <submittedName>
        <fullName evidence="6">TetR family transcriptional regulator</fullName>
    </submittedName>
</protein>
<feature type="domain" description="HTH tetR-type" evidence="5">
    <location>
        <begin position="5"/>
        <end position="65"/>
    </location>
</feature>
<dbReference type="PROSITE" id="PS50977">
    <property type="entry name" value="HTH_TETR_2"/>
    <property type="match status" value="1"/>
</dbReference>
<keyword evidence="3" id="KW-0804">Transcription</keyword>
<keyword evidence="1" id="KW-0805">Transcription regulation</keyword>
<evidence type="ECO:0000256" key="4">
    <source>
        <dbReference type="PROSITE-ProRule" id="PRU00335"/>
    </source>
</evidence>
<sequence length="194" mass="20420">MPRRSDAKQKMVDAAQALIRERGVTATAVSDVLERSGAPRGSVYFHFPGGKNQLVIEAAESHAHAQVEIIDSLAAAATTPAELVSAYLEAGRAGMIESGFGRGCGIAPLVTEGEHGDEQVTDTARRGFTEMADRLSHHLVSYGLGRQSARSLADAVLAAAEGALIMSRALRSDASWTTSRDSLVAYARGLSGVR</sequence>
<dbReference type="PANTHER" id="PTHR47506:SF3">
    <property type="entry name" value="HTH-TYPE TRANSCRIPTIONAL REGULATOR LMRA"/>
    <property type="match status" value="1"/>
</dbReference>
<accession>A0A495III1</accession>
<dbReference type="Proteomes" id="UP000280008">
    <property type="component" value="Unassembled WGS sequence"/>
</dbReference>
<dbReference type="PRINTS" id="PR00455">
    <property type="entry name" value="HTHTETR"/>
</dbReference>
<dbReference type="EMBL" id="RBKS01000001">
    <property type="protein sequence ID" value="RKR75793.1"/>
    <property type="molecule type" value="Genomic_DNA"/>
</dbReference>
<feature type="DNA-binding region" description="H-T-H motif" evidence="4">
    <location>
        <begin position="28"/>
        <end position="47"/>
    </location>
</feature>
<dbReference type="AlphaFoldDB" id="A0A495III1"/>
<comment type="caution">
    <text evidence="6">The sequence shown here is derived from an EMBL/GenBank/DDBJ whole genome shotgun (WGS) entry which is preliminary data.</text>
</comment>
<name>A0A495III1_9MICO</name>
<evidence type="ECO:0000256" key="2">
    <source>
        <dbReference type="ARBA" id="ARBA00023125"/>
    </source>
</evidence>
<dbReference type="InterPro" id="IPR009057">
    <property type="entry name" value="Homeodomain-like_sf"/>
</dbReference>
<dbReference type="RefSeq" id="WP_121370550.1">
    <property type="nucleotide sequence ID" value="NZ_RBKS01000001.1"/>
</dbReference>
<dbReference type="InterPro" id="IPR001647">
    <property type="entry name" value="HTH_TetR"/>
</dbReference>
<evidence type="ECO:0000259" key="5">
    <source>
        <dbReference type="PROSITE" id="PS50977"/>
    </source>
</evidence>
<dbReference type="OrthoDB" id="4567939at2"/>
<dbReference type="Pfam" id="PF00440">
    <property type="entry name" value="TetR_N"/>
    <property type="match status" value="1"/>
</dbReference>
<dbReference type="SUPFAM" id="SSF48498">
    <property type="entry name" value="Tetracyclin repressor-like, C-terminal domain"/>
    <property type="match status" value="1"/>
</dbReference>
<evidence type="ECO:0000313" key="7">
    <source>
        <dbReference type="Proteomes" id="UP000280008"/>
    </source>
</evidence>
<proteinExistence type="predicted"/>
<dbReference type="Gene3D" id="1.10.357.10">
    <property type="entry name" value="Tetracycline Repressor, domain 2"/>
    <property type="match status" value="1"/>
</dbReference>
<dbReference type="Pfam" id="PF21993">
    <property type="entry name" value="TetR_C_13_2"/>
    <property type="match status" value="1"/>
</dbReference>
<reference evidence="6 7" key="1">
    <citation type="submission" date="2018-10" db="EMBL/GenBank/DDBJ databases">
        <title>Sequencing the genomes of 1000 actinobacteria strains.</title>
        <authorList>
            <person name="Klenk H.-P."/>
        </authorList>
    </citation>
    <scope>NUCLEOTIDE SEQUENCE [LARGE SCALE GENOMIC DNA]</scope>
    <source>
        <strain evidence="6 7">DSM 17894</strain>
    </source>
</reference>
<dbReference type="PANTHER" id="PTHR47506">
    <property type="entry name" value="TRANSCRIPTIONAL REGULATORY PROTEIN"/>
    <property type="match status" value="1"/>
</dbReference>